<evidence type="ECO:0000313" key="5">
    <source>
        <dbReference type="EMBL" id="KAJ8044827.1"/>
    </source>
</evidence>
<evidence type="ECO:0000256" key="1">
    <source>
        <dbReference type="ARBA" id="ARBA00008361"/>
    </source>
</evidence>
<accession>A0A9Q1CGF1</accession>
<dbReference type="InterPro" id="IPR029063">
    <property type="entry name" value="SAM-dependent_MTases_sf"/>
</dbReference>
<protein>
    <submittedName>
        <fullName evidence="5">Numb-like protein</fullName>
    </submittedName>
</protein>
<reference evidence="5" key="1">
    <citation type="submission" date="2021-10" db="EMBL/GenBank/DDBJ databases">
        <title>Tropical sea cucumber genome reveals ecological adaptation and Cuvierian tubules defense mechanism.</title>
        <authorList>
            <person name="Chen T."/>
        </authorList>
    </citation>
    <scope>NUCLEOTIDE SEQUENCE</scope>
    <source>
        <strain evidence="5">Nanhai2018</strain>
        <tissue evidence="5">Muscle</tissue>
    </source>
</reference>
<proteinExistence type="inferred from homology"/>
<dbReference type="InterPro" id="IPR013216">
    <property type="entry name" value="Methyltransf_11"/>
</dbReference>
<name>A0A9Q1CGF1_HOLLE</name>
<keyword evidence="2" id="KW-0489">Methyltransferase</keyword>
<organism evidence="5 6">
    <name type="scientific">Holothuria leucospilota</name>
    <name type="common">Black long sea cucumber</name>
    <name type="synonym">Mertensiothuria leucospilota</name>
    <dbReference type="NCBI Taxonomy" id="206669"/>
    <lineage>
        <taxon>Eukaryota</taxon>
        <taxon>Metazoa</taxon>
        <taxon>Echinodermata</taxon>
        <taxon>Eleutherozoa</taxon>
        <taxon>Echinozoa</taxon>
        <taxon>Holothuroidea</taxon>
        <taxon>Aspidochirotacea</taxon>
        <taxon>Aspidochirotida</taxon>
        <taxon>Holothuriidae</taxon>
        <taxon>Holothuria</taxon>
    </lineage>
</organism>
<dbReference type="SUPFAM" id="SSF50729">
    <property type="entry name" value="PH domain-like"/>
    <property type="match status" value="1"/>
</dbReference>
<dbReference type="SUPFAM" id="SSF53335">
    <property type="entry name" value="S-adenosyl-L-methionine-dependent methyltransferases"/>
    <property type="match status" value="1"/>
</dbReference>
<dbReference type="GO" id="GO:0032259">
    <property type="term" value="P:methylation"/>
    <property type="evidence" value="ECO:0007669"/>
    <property type="project" value="UniProtKB-KW"/>
</dbReference>
<evidence type="ECO:0000256" key="2">
    <source>
        <dbReference type="ARBA" id="ARBA00022603"/>
    </source>
</evidence>
<dbReference type="Proteomes" id="UP001152320">
    <property type="component" value="Chromosome 3"/>
</dbReference>
<keyword evidence="6" id="KW-1185">Reference proteome</keyword>
<dbReference type="GO" id="GO:0008757">
    <property type="term" value="F:S-adenosylmethionine-dependent methyltransferase activity"/>
    <property type="evidence" value="ECO:0007669"/>
    <property type="project" value="InterPro"/>
</dbReference>
<dbReference type="InterPro" id="IPR006020">
    <property type="entry name" value="PTB/PI_dom"/>
</dbReference>
<dbReference type="InterPro" id="IPR051052">
    <property type="entry name" value="Diverse_substrate_MTase"/>
</dbReference>
<dbReference type="CDD" id="cd02440">
    <property type="entry name" value="AdoMet_MTases"/>
    <property type="match status" value="1"/>
</dbReference>
<dbReference type="PANTHER" id="PTHR44942:SF4">
    <property type="entry name" value="METHYLTRANSFERASE TYPE 11 DOMAIN-CONTAINING PROTEIN"/>
    <property type="match status" value="1"/>
</dbReference>
<dbReference type="Gene3D" id="3.40.50.150">
    <property type="entry name" value="Vaccinia Virus protein VP39"/>
    <property type="match status" value="1"/>
</dbReference>
<dbReference type="PROSITE" id="PS01179">
    <property type="entry name" value="PID"/>
    <property type="match status" value="1"/>
</dbReference>
<comment type="caution">
    <text evidence="5">The sequence shown here is derived from an EMBL/GenBank/DDBJ whole genome shotgun (WGS) entry which is preliminary data.</text>
</comment>
<gene>
    <name evidence="5" type="ORF">HOLleu_07694</name>
</gene>
<dbReference type="EMBL" id="JAIZAY010000003">
    <property type="protein sequence ID" value="KAJ8044827.1"/>
    <property type="molecule type" value="Genomic_DNA"/>
</dbReference>
<dbReference type="AlphaFoldDB" id="A0A9Q1CGF1"/>
<sequence>MEAPPEMPKRQSAIRRSMRRIRKSFKKKDGYVPPASKPHQYARDEKAVRAADCNFSVKYLGAIEVTESRGMSVCEEAAKRLRANPQHKVRAVLQVSADALRVVEEDGQQSPPFGVAVDVGCGSGQGTKYLAPHFREVVGVDVSDGQLQEARKTTVEGNVIYRIGSGEDIPAPDSSVDLITCAQSMHWFDMEKFFTECNRVLKTNGCIAAYGNGIPLPCTPNQEIQKVMQEMFMEIYRGILGPYTDERRTHVANLYRDIHLPCKDFKRDTTLVKKNIVRVDDMLGFIQSLSSYQIYIKKFPDKADFLSGYRKRFLDTLQPLNPSIPAEDIKFDFVAPIFILLGRKS</sequence>
<evidence type="ECO:0000313" key="6">
    <source>
        <dbReference type="Proteomes" id="UP001152320"/>
    </source>
</evidence>
<evidence type="ECO:0000256" key="3">
    <source>
        <dbReference type="ARBA" id="ARBA00022679"/>
    </source>
</evidence>
<dbReference type="OrthoDB" id="506498at2759"/>
<dbReference type="PANTHER" id="PTHR44942">
    <property type="entry name" value="METHYLTRANSF_11 DOMAIN-CONTAINING PROTEIN"/>
    <property type="match status" value="1"/>
</dbReference>
<evidence type="ECO:0000259" key="4">
    <source>
        <dbReference type="PROSITE" id="PS01179"/>
    </source>
</evidence>
<feature type="domain" description="PID" evidence="4">
    <location>
        <begin position="53"/>
        <end position="109"/>
    </location>
</feature>
<comment type="similarity">
    <text evidence="1">Belongs to the methyltransferase superfamily.</text>
</comment>
<dbReference type="Pfam" id="PF08241">
    <property type="entry name" value="Methyltransf_11"/>
    <property type="match status" value="1"/>
</dbReference>
<keyword evidence="3" id="KW-0808">Transferase</keyword>